<protein>
    <recommendedName>
        <fullName evidence="3">C-type lectin domain-containing protein</fullName>
    </recommendedName>
</protein>
<organism evidence="4 5">
    <name type="scientific">Cloeon dipterum</name>
    <dbReference type="NCBI Taxonomy" id="197152"/>
    <lineage>
        <taxon>Eukaryota</taxon>
        <taxon>Metazoa</taxon>
        <taxon>Ecdysozoa</taxon>
        <taxon>Arthropoda</taxon>
        <taxon>Hexapoda</taxon>
        <taxon>Insecta</taxon>
        <taxon>Pterygota</taxon>
        <taxon>Palaeoptera</taxon>
        <taxon>Ephemeroptera</taxon>
        <taxon>Pisciforma</taxon>
        <taxon>Baetidae</taxon>
        <taxon>Cloeon</taxon>
    </lineage>
</organism>
<evidence type="ECO:0000259" key="3">
    <source>
        <dbReference type="Pfam" id="PF00059"/>
    </source>
</evidence>
<evidence type="ECO:0000313" key="5">
    <source>
        <dbReference type="Proteomes" id="UP000494165"/>
    </source>
</evidence>
<evidence type="ECO:0000313" key="4">
    <source>
        <dbReference type="EMBL" id="CAB3373089.1"/>
    </source>
</evidence>
<dbReference type="InterPro" id="IPR006170">
    <property type="entry name" value="PBP/GOBP"/>
</dbReference>
<dbReference type="SUPFAM" id="SSF56436">
    <property type="entry name" value="C-type lectin-like"/>
    <property type="match status" value="4"/>
</dbReference>
<dbReference type="InterPro" id="IPR016186">
    <property type="entry name" value="C-type_lectin-like/link_sf"/>
</dbReference>
<dbReference type="InterPro" id="IPR016187">
    <property type="entry name" value="CTDL_fold"/>
</dbReference>
<feature type="compositionally biased region" description="Polar residues" evidence="2">
    <location>
        <begin position="7"/>
        <end position="21"/>
    </location>
</feature>
<proteinExistence type="predicted"/>
<dbReference type="InterPro" id="IPR036728">
    <property type="entry name" value="PBP_GOBP_sf"/>
</dbReference>
<feature type="region of interest" description="Disordered" evidence="2">
    <location>
        <begin position="1"/>
        <end position="21"/>
    </location>
</feature>
<name>A0A8S1CYD2_9INSE</name>
<gene>
    <name evidence="4" type="ORF">CLODIP_2_CD12617</name>
</gene>
<evidence type="ECO:0000256" key="2">
    <source>
        <dbReference type="SAM" id="MobiDB-lite"/>
    </source>
</evidence>
<dbReference type="Gene3D" id="1.10.238.20">
    <property type="entry name" value="Pheromone/general odorant binding protein domain"/>
    <property type="match status" value="2"/>
</dbReference>
<keyword evidence="1" id="KW-0732">Signal</keyword>
<dbReference type="EMBL" id="CADEPI010000081">
    <property type="protein sequence ID" value="CAB3373089.1"/>
    <property type="molecule type" value="Genomic_DNA"/>
</dbReference>
<sequence>MLKPIQAATTTNPTKSQAPQNCTTGDCKLHDSRLRSFLTSALKEEFVSVLTDKSYSAFLSTNVDLGDVFFKCGRLFYTSHNQARFGEAALVCAKRKMQLVAVEDGSKNMNCLVPNLQVMTDEEKQNQKYFFIWTSGMAEGSNCGNAAYSWCAGNRTSIDAKAFDLPLEVSKNERCLVLSRMTKTLVRMSCTTPNYFFCEYKCKTVSCMTNLGCETSKNNTFFENGTGKIKRQSVSGVWAEWQKTIGYNKYSYTSYIFGYKKVTWTENLKICCSLGMKPIKVTDELLSALNTVGNASNKITIFYTPEYQTETNTTEERNVIKTSFWTAVTRQGCAGQYRYCLYDDIGPWDSQDQFWDKVNPRDDGSCLAVDREYTKTGTPFGVRQMRCSFPSTNFACQRDGQRVDEFVNGDQEKNTRVQKSCNSPICSDLNYCKLDQVYTASKGNKERILFKPLALGDWKSACGVQFLIHNQMKDWFGALDFCCSLGMRLLSVQSYEKLNCLDTVLDNEMMGYWTSGTNVNCSDQRYRWCSPEFRDYIKPSLNLDNKTLNFQPFMTISMLPPEMRSKLCVVIQKSPTLGPILGVDMCAMSMRKPICEGRAKAESHLQEVFNECKATHRVTQRDIEKFNNTDIERSSFKMKCFSSCIAELLGLVYDNGAFWDDEVEKAIKKVKDPRALEDFRSLLKQYPASLFKKASDDLNALRMTILEKNKEKAWKSTLFINMAIDKFSECKTIVRSNKTQDDCSFVHNFIKCFTNDPLLEKFWNRDLNNVFSSRDYAMTLPKSFDEISLLDALSRQNSPDLKLDYTKDYRQLQQYIEYVDQKSFSEDFTSSRCSFKFLRPKIISKEACLVKEKYFEPISGYEDILKSKTINQTQCCDSPTAAAALCFRANGSLITSADFSNAGILTDIAKAQFQRITLTLSAAKDVLKIEQITPFMLLDEIYEDPQGLYRWCSTSAEVPKEMRNTYGFSQTSIFFYDEPPVSALLLKNVELGDVFYKCGRFFYRSLNRARFSDAIVICAKRKMHLVSLEDGIKNMNCLAANFDEMTDEEQKNQKYFFIWTSGMAEGKNCLKAGYSWCAGNRTSITAASFGLPSEASRKERCLALSRMTKELVRVDCSEPNYFFCEFKCTSVSCMKECNPDFKSYFDENTKKLDQNLKLCCSIGMKPIKVTDEMLNTLNSANNENSSFNFFYSPRNSTEDRSLVKTSFWTAATRQGCAGQYRFCWHNDVGPWDSQDNFWDVVNPRDDGSCLVVDRYYARAGTPFGVRQVQCLSPIANFACQKEGYRINDFVNEKEESAEQKAKDACDLPRCTIIPQYCKLNMEFAALYNTGERILYKPNRLGKWMTACGVRYLILDTQMYWEYAYEFCCSIGMRLVSVHSYEKLSCLDKILQEDAFSSYWTSGTDNGCSNKRFRWCSTEFQDFVKPSLNLNTNVLNLDPLIPIPDNYSKIWCVMIKKVANYGSALGIDSCKLGLKKPICEARVTAKSHLQEVFNECKETHQVTNREINNLNTTDLNRFSYRMKCLATCLAELLGLLYDGRKFWEDVVEKAMGKIKMDDTALEDYRSFVKKYPTSLFKKATDNLDALRMVLLEQKKTQAWKATMFVNQALDRFWECIPLDINNIKDECSFIHDFLKCFNNGSSSFEKFWNKDLNNLFDSEEYAKSLRLSLYEIENILPYSIPLPDSEQVYPNPESYVEYVNKISYTEEVVSSNCLYNVLKPKNLTSREACMEMYNNFEANAYGDVFMRKIVDAKKRFPPVVAASICGRANGSLVTSDYANIEGIYNILKNASTYVKRVTVNYNLEPGKCYH</sequence>
<dbReference type="GO" id="GO:0005615">
    <property type="term" value="C:extracellular space"/>
    <property type="evidence" value="ECO:0007669"/>
    <property type="project" value="TreeGrafter"/>
</dbReference>
<dbReference type="GO" id="GO:0005549">
    <property type="term" value="F:odorant binding"/>
    <property type="evidence" value="ECO:0007669"/>
    <property type="project" value="InterPro"/>
</dbReference>
<feature type="domain" description="C-type lectin" evidence="3">
    <location>
        <begin position="1010"/>
        <end position="1126"/>
    </location>
</feature>
<dbReference type="CDD" id="cd23992">
    <property type="entry name" value="PBP_GOBP"/>
    <property type="match status" value="1"/>
</dbReference>
<dbReference type="GO" id="GO:0007608">
    <property type="term" value="P:sensory perception of smell"/>
    <property type="evidence" value="ECO:0007669"/>
    <property type="project" value="TreeGrafter"/>
</dbReference>
<keyword evidence="5" id="KW-1185">Reference proteome</keyword>
<evidence type="ECO:0000256" key="1">
    <source>
        <dbReference type="ARBA" id="ARBA00022729"/>
    </source>
</evidence>
<dbReference type="Gene3D" id="3.10.100.10">
    <property type="entry name" value="Mannose-Binding Protein A, subunit A"/>
    <property type="match status" value="4"/>
</dbReference>
<dbReference type="CDD" id="cd00037">
    <property type="entry name" value="CLECT"/>
    <property type="match status" value="2"/>
</dbReference>
<dbReference type="InterPro" id="IPR001304">
    <property type="entry name" value="C-type_lectin-like"/>
</dbReference>
<accession>A0A8S1CYD2</accession>
<dbReference type="Pfam" id="PF00059">
    <property type="entry name" value="Lectin_C"/>
    <property type="match status" value="1"/>
</dbReference>
<comment type="caution">
    <text evidence="4">The sequence shown here is derived from an EMBL/GenBank/DDBJ whole genome shotgun (WGS) entry which is preliminary data.</text>
</comment>
<reference evidence="4 5" key="1">
    <citation type="submission" date="2020-04" db="EMBL/GenBank/DDBJ databases">
        <authorList>
            <person name="Alioto T."/>
            <person name="Alioto T."/>
            <person name="Gomez Garrido J."/>
        </authorList>
    </citation>
    <scope>NUCLEOTIDE SEQUENCE [LARGE SCALE GENOMIC DNA]</scope>
</reference>
<dbReference type="PANTHER" id="PTHR11857">
    <property type="entry name" value="ODORANT BINDING PROTEIN-RELATED"/>
    <property type="match status" value="1"/>
</dbReference>
<dbReference type="Proteomes" id="UP000494165">
    <property type="component" value="Unassembled WGS sequence"/>
</dbReference>
<dbReference type="SUPFAM" id="SSF47565">
    <property type="entry name" value="Insect pheromone/odorant-binding proteins"/>
    <property type="match status" value="2"/>
</dbReference>
<dbReference type="Pfam" id="PF01395">
    <property type="entry name" value="PBP_GOBP"/>
    <property type="match status" value="2"/>
</dbReference>
<dbReference type="OrthoDB" id="7357196at2759"/>